<reference evidence="8" key="1">
    <citation type="submission" date="2023-06" db="EMBL/GenBank/DDBJ databases">
        <title>Genomic of Parafulvivirga corallium.</title>
        <authorList>
            <person name="Wang G."/>
        </authorList>
    </citation>
    <scope>NUCLEOTIDE SEQUENCE</scope>
    <source>
        <strain evidence="8">BMA10</strain>
    </source>
</reference>
<feature type="domain" description="RagB/SusD" evidence="6">
    <location>
        <begin position="337"/>
        <end position="498"/>
    </location>
</feature>
<dbReference type="InterPro" id="IPR012944">
    <property type="entry name" value="SusD_RagB_dom"/>
</dbReference>
<dbReference type="EMBL" id="JAUJEA010000001">
    <property type="protein sequence ID" value="MDN5200763.1"/>
    <property type="molecule type" value="Genomic_DNA"/>
</dbReference>
<dbReference type="RefSeq" id="WP_346750783.1">
    <property type="nucleotide sequence ID" value="NZ_JAUJEA010000001.1"/>
</dbReference>
<keyword evidence="5" id="KW-0998">Cell outer membrane</keyword>
<comment type="subcellular location">
    <subcellularLocation>
        <location evidence="1">Cell outer membrane</location>
    </subcellularLocation>
</comment>
<evidence type="ECO:0000256" key="1">
    <source>
        <dbReference type="ARBA" id="ARBA00004442"/>
    </source>
</evidence>
<dbReference type="CDD" id="cd08977">
    <property type="entry name" value="SusD"/>
    <property type="match status" value="1"/>
</dbReference>
<evidence type="ECO:0000313" key="9">
    <source>
        <dbReference type="Proteomes" id="UP001172082"/>
    </source>
</evidence>
<comment type="similarity">
    <text evidence="2">Belongs to the SusD family.</text>
</comment>
<evidence type="ECO:0000313" key="8">
    <source>
        <dbReference type="EMBL" id="MDN5200763.1"/>
    </source>
</evidence>
<organism evidence="8 9">
    <name type="scientific">Splendidivirga corallicola</name>
    <dbReference type="NCBI Taxonomy" id="3051826"/>
    <lineage>
        <taxon>Bacteria</taxon>
        <taxon>Pseudomonadati</taxon>
        <taxon>Bacteroidota</taxon>
        <taxon>Cytophagia</taxon>
        <taxon>Cytophagales</taxon>
        <taxon>Splendidivirgaceae</taxon>
        <taxon>Splendidivirga</taxon>
    </lineage>
</organism>
<sequence>MKKYLILILFVGLATSCSEDFLDEDANPNQLNAGAFWKSESDVIKGLTAAYSRLQPSQAWAAPFEYHYILPNYRSDEVARRDDVGSWIALAQFSNSPGNGVSSDFWFFNFSGIFRANLLIQEVPNIEEISTEAQEAYVAEARFLRAFYYFQLYKNFGGNIPKWEKPVSDQSEFFPPQSNAAEILSFIEDDLKFAQSKLPTSYPDEFAGRATKGAADALLGKLYLYQNKWSEAVTEFEKVIGEYSLVSNYAQLFKGQHDFNTEYIFTANFSADRENDRWESNYIGLHLLSFDGAGYEEAYPSDWLYQTLLQDTLADGSYTSRVLETIAFPNPNSISIWRNERYTYEEVHGSSSTDVYWVKFVESYEPYRWWSSNYNIPLIRYADVLLMYAEALNEASGPSVEVFNAINEVRSRVDALPIPASLSQAEVREHIRHVERPTELCAEGHRFYDLVRWGIAKEMLTTHGKRDASNFITGKSELLPIPEDEILKNSDWVQNPGF</sequence>
<dbReference type="Proteomes" id="UP001172082">
    <property type="component" value="Unassembled WGS sequence"/>
</dbReference>
<proteinExistence type="inferred from homology"/>
<dbReference type="Pfam" id="PF14322">
    <property type="entry name" value="SusD-like_3"/>
    <property type="match status" value="1"/>
</dbReference>
<name>A0ABT8KM34_9BACT</name>
<comment type="caution">
    <text evidence="8">The sequence shown here is derived from an EMBL/GenBank/DDBJ whole genome shotgun (WGS) entry which is preliminary data.</text>
</comment>
<feature type="domain" description="SusD-like N-terminal" evidence="7">
    <location>
        <begin position="38"/>
        <end position="224"/>
    </location>
</feature>
<dbReference type="Gene3D" id="1.25.40.390">
    <property type="match status" value="1"/>
</dbReference>
<evidence type="ECO:0000256" key="5">
    <source>
        <dbReference type="ARBA" id="ARBA00023237"/>
    </source>
</evidence>
<evidence type="ECO:0000256" key="2">
    <source>
        <dbReference type="ARBA" id="ARBA00006275"/>
    </source>
</evidence>
<dbReference type="InterPro" id="IPR033985">
    <property type="entry name" value="SusD-like_N"/>
</dbReference>
<keyword evidence="4" id="KW-0472">Membrane</keyword>
<dbReference type="Pfam" id="PF07980">
    <property type="entry name" value="SusD_RagB"/>
    <property type="match status" value="1"/>
</dbReference>
<keyword evidence="9" id="KW-1185">Reference proteome</keyword>
<dbReference type="SUPFAM" id="SSF48452">
    <property type="entry name" value="TPR-like"/>
    <property type="match status" value="1"/>
</dbReference>
<accession>A0ABT8KM34</accession>
<gene>
    <name evidence="8" type="ORF">QQ008_05310</name>
</gene>
<evidence type="ECO:0000256" key="3">
    <source>
        <dbReference type="ARBA" id="ARBA00022729"/>
    </source>
</evidence>
<evidence type="ECO:0000259" key="7">
    <source>
        <dbReference type="Pfam" id="PF14322"/>
    </source>
</evidence>
<evidence type="ECO:0000259" key="6">
    <source>
        <dbReference type="Pfam" id="PF07980"/>
    </source>
</evidence>
<dbReference type="PROSITE" id="PS51257">
    <property type="entry name" value="PROKAR_LIPOPROTEIN"/>
    <property type="match status" value="1"/>
</dbReference>
<evidence type="ECO:0000256" key="4">
    <source>
        <dbReference type="ARBA" id="ARBA00023136"/>
    </source>
</evidence>
<keyword evidence="3" id="KW-0732">Signal</keyword>
<protein>
    <submittedName>
        <fullName evidence="8">RagB/SusD family nutrient uptake outer membrane protein</fullName>
    </submittedName>
</protein>
<dbReference type="InterPro" id="IPR011990">
    <property type="entry name" value="TPR-like_helical_dom_sf"/>
</dbReference>